<keyword evidence="1" id="KW-1133">Transmembrane helix</keyword>
<dbReference type="EMBL" id="KZ679675">
    <property type="protein sequence ID" value="PTB60358.1"/>
    <property type="molecule type" value="Genomic_DNA"/>
</dbReference>
<gene>
    <name evidence="2" type="ORF">M431DRAFT_178135</name>
</gene>
<organism evidence="2 3">
    <name type="scientific">Trichoderma harzianum CBS 226.95</name>
    <dbReference type="NCBI Taxonomy" id="983964"/>
    <lineage>
        <taxon>Eukaryota</taxon>
        <taxon>Fungi</taxon>
        <taxon>Dikarya</taxon>
        <taxon>Ascomycota</taxon>
        <taxon>Pezizomycotina</taxon>
        <taxon>Sordariomycetes</taxon>
        <taxon>Hypocreomycetidae</taxon>
        <taxon>Hypocreales</taxon>
        <taxon>Hypocreaceae</taxon>
        <taxon>Trichoderma</taxon>
    </lineage>
</organism>
<dbReference type="AlphaFoldDB" id="A0A2T4ATQ4"/>
<keyword evidence="3" id="KW-1185">Reference proteome</keyword>
<dbReference type="RefSeq" id="XP_024780035.1">
    <property type="nucleotide sequence ID" value="XM_024913099.1"/>
</dbReference>
<evidence type="ECO:0000256" key="1">
    <source>
        <dbReference type="SAM" id="Phobius"/>
    </source>
</evidence>
<keyword evidence="1" id="KW-0472">Membrane</keyword>
<proteinExistence type="predicted"/>
<feature type="transmembrane region" description="Helical" evidence="1">
    <location>
        <begin position="39"/>
        <end position="64"/>
    </location>
</feature>
<protein>
    <submittedName>
        <fullName evidence="2">Uncharacterized protein</fullName>
    </submittedName>
</protein>
<evidence type="ECO:0000313" key="3">
    <source>
        <dbReference type="Proteomes" id="UP000241690"/>
    </source>
</evidence>
<reference evidence="2 3" key="1">
    <citation type="submission" date="2016-07" db="EMBL/GenBank/DDBJ databases">
        <title>Multiple horizontal gene transfer events from other fungi enriched the ability of initially mycotrophic Trichoderma (Ascomycota) to feed on dead plant biomass.</title>
        <authorList>
            <consortium name="DOE Joint Genome Institute"/>
            <person name="Aerts A."/>
            <person name="Atanasova L."/>
            <person name="Chenthamara K."/>
            <person name="Zhang J."/>
            <person name="Grujic M."/>
            <person name="Henrissat B."/>
            <person name="Kuo A."/>
            <person name="Salamov A."/>
            <person name="Lipzen A."/>
            <person name="Labutti K."/>
            <person name="Barry K."/>
            <person name="Miao Y."/>
            <person name="Rahimi M.J."/>
            <person name="Shen Q."/>
            <person name="Grigoriev I.V."/>
            <person name="Kubicek C.P."/>
            <person name="Druzhinina I.S."/>
        </authorList>
    </citation>
    <scope>NUCLEOTIDE SEQUENCE [LARGE SCALE GENOMIC DNA]</scope>
    <source>
        <strain evidence="2 3">CBS 226.95</strain>
    </source>
</reference>
<accession>A0A2T4ATQ4</accession>
<dbReference type="Proteomes" id="UP000241690">
    <property type="component" value="Unassembled WGS sequence"/>
</dbReference>
<dbReference type="GeneID" id="36621659"/>
<evidence type="ECO:0000313" key="2">
    <source>
        <dbReference type="EMBL" id="PTB60358.1"/>
    </source>
</evidence>
<name>A0A2T4ATQ4_TRIHA</name>
<sequence>MSGIHKSLYYVYPPSQANDRFGWYGTSKKSASMWNGFTLLYYVLFSVSLLFLPSTITSIVSFSFS</sequence>
<keyword evidence="1" id="KW-0812">Transmembrane</keyword>